<protein>
    <submittedName>
        <fullName evidence="2">Secreted protein</fullName>
    </submittedName>
</protein>
<dbReference type="Proteomes" id="UP000036681">
    <property type="component" value="Unplaced"/>
</dbReference>
<proteinExistence type="predicted"/>
<accession>A0A0M3ID12</accession>
<evidence type="ECO:0000313" key="2">
    <source>
        <dbReference type="WBParaSite" id="ALUE_0001585701-mRNA-1"/>
    </source>
</evidence>
<evidence type="ECO:0000313" key="1">
    <source>
        <dbReference type="Proteomes" id="UP000036681"/>
    </source>
</evidence>
<organism evidence="1 2">
    <name type="scientific">Ascaris lumbricoides</name>
    <name type="common">Giant roundworm</name>
    <dbReference type="NCBI Taxonomy" id="6252"/>
    <lineage>
        <taxon>Eukaryota</taxon>
        <taxon>Metazoa</taxon>
        <taxon>Ecdysozoa</taxon>
        <taxon>Nematoda</taxon>
        <taxon>Chromadorea</taxon>
        <taxon>Rhabditida</taxon>
        <taxon>Spirurina</taxon>
        <taxon>Ascaridomorpha</taxon>
        <taxon>Ascaridoidea</taxon>
        <taxon>Ascarididae</taxon>
        <taxon>Ascaris</taxon>
    </lineage>
</organism>
<dbReference type="AlphaFoldDB" id="A0A0M3ID12"/>
<dbReference type="WBParaSite" id="ALUE_0001585701-mRNA-1">
    <property type="protein sequence ID" value="ALUE_0001585701-mRNA-1"/>
    <property type="gene ID" value="ALUE_0001585701"/>
</dbReference>
<sequence length="77" mass="8390">MSAICCNATRHMSSAVAPFAYGADPPEFQRACFWYLVRLRAGAVLFGASAILNASSCVIAKCRYKSLTHSHFTPISF</sequence>
<name>A0A0M3ID12_ASCLU</name>
<keyword evidence="1" id="KW-1185">Reference proteome</keyword>
<reference evidence="2" key="1">
    <citation type="submission" date="2017-02" db="UniProtKB">
        <authorList>
            <consortium name="WormBaseParasite"/>
        </authorList>
    </citation>
    <scope>IDENTIFICATION</scope>
</reference>